<comment type="caution">
    <text evidence="1">The sequence shown here is derived from an EMBL/GenBank/DDBJ whole genome shotgun (WGS) entry which is preliminary data.</text>
</comment>
<dbReference type="OrthoDB" id="2915840at2759"/>
<dbReference type="AlphaFoldDB" id="A0A8H7AU47"/>
<name>A0A8H7AU47_9EURO</name>
<dbReference type="EMBL" id="JAACFV010000007">
    <property type="protein sequence ID" value="KAF7513211.1"/>
    <property type="molecule type" value="Genomic_DNA"/>
</dbReference>
<evidence type="ECO:0000313" key="1">
    <source>
        <dbReference type="EMBL" id="KAF7513211.1"/>
    </source>
</evidence>
<accession>A0A8H7AU47</accession>
<evidence type="ECO:0000313" key="2">
    <source>
        <dbReference type="Proteomes" id="UP000606974"/>
    </source>
</evidence>
<organism evidence="1 2">
    <name type="scientific">Endocarpon pusillum</name>
    <dbReference type="NCBI Taxonomy" id="364733"/>
    <lineage>
        <taxon>Eukaryota</taxon>
        <taxon>Fungi</taxon>
        <taxon>Dikarya</taxon>
        <taxon>Ascomycota</taxon>
        <taxon>Pezizomycotina</taxon>
        <taxon>Eurotiomycetes</taxon>
        <taxon>Chaetothyriomycetidae</taxon>
        <taxon>Verrucariales</taxon>
        <taxon>Verrucariaceae</taxon>
        <taxon>Endocarpon</taxon>
    </lineage>
</organism>
<keyword evidence="2" id="KW-1185">Reference proteome</keyword>
<gene>
    <name evidence="1" type="ORF">GJ744_010607</name>
</gene>
<reference evidence="1" key="1">
    <citation type="submission" date="2020-02" db="EMBL/GenBank/DDBJ databases">
        <authorList>
            <person name="Palmer J.M."/>
        </authorList>
    </citation>
    <scope>NUCLEOTIDE SEQUENCE</scope>
    <source>
        <strain evidence="1">EPUS1.4</strain>
        <tissue evidence="1">Thallus</tissue>
    </source>
</reference>
<proteinExistence type="predicted"/>
<protein>
    <submittedName>
        <fullName evidence="1">Uncharacterized protein</fullName>
    </submittedName>
</protein>
<dbReference type="Proteomes" id="UP000606974">
    <property type="component" value="Unassembled WGS sequence"/>
</dbReference>
<sequence>MIKEIAEYLAWVRMRYSSVGERYPYAIFDWIGYLDKLLGDLGIKSRRKGNFITEFFSPYGPHNYGDCLNEYVAKRPRKIIGGGAGADFADIKSVSSLSESDESN</sequence>